<keyword evidence="3" id="KW-0472">Membrane</keyword>
<feature type="transmembrane region" description="Helical" evidence="3">
    <location>
        <begin position="86"/>
        <end position="106"/>
    </location>
</feature>
<keyword evidence="3" id="KW-0812">Transmembrane</keyword>
<dbReference type="PATRIC" id="fig|1454004.3.peg.3524"/>
<dbReference type="STRING" id="1454004.AW11_03425"/>
<accession>A0A011Q8Q2</accession>
<dbReference type="AlphaFoldDB" id="A0A011Q8Q2"/>
<feature type="coiled-coil region" evidence="1">
    <location>
        <begin position="42"/>
        <end position="78"/>
    </location>
</feature>
<evidence type="ECO:0000256" key="1">
    <source>
        <dbReference type="SAM" id="Coils"/>
    </source>
</evidence>
<evidence type="ECO:0000313" key="4">
    <source>
        <dbReference type="EMBL" id="EXI85597.1"/>
    </source>
</evidence>
<feature type="region of interest" description="Disordered" evidence="2">
    <location>
        <begin position="133"/>
        <end position="156"/>
    </location>
</feature>
<dbReference type="Proteomes" id="UP000022141">
    <property type="component" value="Unassembled WGS sequence"/>
</dbReference>
<keyword evidence="1" id="KW-0175">Coiled coil</keyword>
<comment type="caution">
    <text evidence="4">The sequence shown here is derived from an EMBL/GenBank/DDBJ whole genome shotgun (WGS) entry which is preliminary data.</text>
</comment>
<proteinExistence type="predicted"/>
<dbReference type="eggNOG" id="ENOG5032WEH">
    <property type="taxonomic scope" value="Bacteria"/>
</dbReference>
<keyword evidence="3" id="KW-1133">Transmembrane helix</keyword>
<feature type="compositionally biased region" description="Polar residues" evidence="2">
    <location>
        <begin position="141"/>
        <end position="156"/>
    </location>
</feature>
<reference evidence="4" key="1">
    <citation type="submission" date="2014-02" db="EMBL/GenBank/DDBJ databases">
        <title>Expanding our view of genomic diversity in Candidatus Accumulibacter clades.</title>
        <authorList>
            <person name="Skennerton C.T."/>
            <person name="Barr J.J."/>
            <person name="Slater F.R."/>
            <person name="Bond P.L."/>
            <person name="Tyson G.W."/>
        </authorList>
    </citation>
    <scope>NUCLEOTIDE SEQUENCE [LARGE SCALE GENOMIC DNA]</scope>
</reference>
<evidence type="ECO:0000313" key="5">
    <source>
        <dbReference type="Proteomes" id="UP000022141"/>
    </source>
</evidence>
<keyword evidence="5" id="KW-1185">Reference proteome</keyword>
<sequence>MTPSFPIATDNIYKFTCLFGLALIIVSIFSFVSMYTATLERKVEYSQAIISLEEKAQRSKAEDELLEMTRQLRDVTTKNGNFGNTVVSAALGAGIALSLIGALYWYKKIQLRDDKLAQLQIEKLEAEIAKLRAETPPGNASDASSTVNEEVNGNAG</sequence>
<evidence type="ECO:0000256" key="2">
    <source>
        <dbReference type="SAM" id="MobiDB-lite"/>
    </source>
</evidence>
<feature type="transmembrane region" description="Helical" evidence="3">
    <location>
        <begin position="12"/>
        <end position="35"/>
    </location>
</feature>
<evidence type="ECO:0000256" key="3">
    <source>
        <dbReference type="SAM" id="Phobius"/>
    </source>
</evidence>
<name>A0A011Q8Q2_ACCRE</name>
<gene>
    <name evidence="4" type="ORF">AW11_03425</name>
</gene>
<dbReference type="EMBL" id="JEMY01000053">
    <property type="protein sequence ID" value="EXI85597.1"/>
    <property type="molecule type" value="Genomic_DNA"/>
</dbReference>
<organism evidence="4 5">
    <name type="scientific">Accumulibacter regalis</name>
    <dbReference type="NCBI Taxonomy" id="522306"/>
    <lineage>
        <taxon>Bacteria</taxon>
        <taxon>Pseudomonadati</taxon>
        <taxon>Pseudomonadota</taxon>
        <taxon>Betaproteobacteria</taxon>
        <taxon>Candidatus Accumulibacter</taxon>
    </lineage>
</organism>
<protein>
    <submittedName>
        <fullName evidence="4">Uncharacterized protein</fullName>
    </submittedName>
</protein>